<proteinExistence type="predicted"/>
<evidence type="ECO:0000313" key="2">
    <source>
        <dbReference type="Proteomes" id="UP000820669"/>
    </source>
</evidence>
<sequence>METVSREPGRTDATSVVAPLLRELERICGVADTERARADQATIAGLRGEVAALREAVAHLRATTAPLPGHLRPVVARAMIAVEHGPQ</sequence>
<keyword evidence="2" id="KW-1185">Reference proteome</keyword>
<name>A0ABX1S7Y2_9PSEU</name>
<comment type="caution">
    <text evidence="1">The sequence shown here is derived from an EMBL/GenBank/DDBJ whole genome shotgun (WGS) entry which is preliminary data.</text>
</comment>
<reference evidence="1 2" key="1">
    <citation type="submission" date="2020-04" db="EMBL/GenBank/DDBJ databases">
        <authorList>
            <person name="Klaysubun C."/>
            <person name="Duangmal K."/>
            <person name="Lipun K."/>
        </authorList>
    </citation>
    <scope>NUCLEOTIDE SEQUENCE [LARGE SCALE GENOMIC DNA]</scope>
    <source>
        <strain evidence="1 2">K10HN5</strain>
    </source>
</reference>
<organism evidence="1 2">
    <name type="scientific">Pseudonocardia acidicola</name>
    <dbReference type="NCBI Taxonomy" id="2724939"/>
    <lineage>
        <taxon>Bacteria</taxon>
        <taxon>Bacillati</taxon>
        <taxon>Actinomycetota</taxon>
        <taxon>Actinomycetes</taxon>
        <taxon>Pseudonocardiales</taxon>
        <taxon>Pseudonocardiaceae</taxon>
        <taxon>Pseudonocardia</taxon>
    </lineage>
</organism>
<evidence type="ECO:0000313" key="1">
    <source>
        <dbReference type="EMBL" id="NMH97670.1"/>
    </source>
</evidence>
<gene>
    <name evidence="1" type="ORF">HF526_10165</name>
</gene>
<dbReference type="RefSeq" id="WP_169381116.1">
    <property type="nucleotide sequence ID" value="NZ_JAAXLA010000014.1"/>
</dbReference>
<protein>
    <submittedName>
        <fullName evidence="1">Uncharacterized protein</fullName>
    </submittedName>
</protein>
<dbReference type="EMBL" id="JAAXLA010000014">
    <property type="protein sequence ID" value="NMH97670.1"/>
    <property type="molecule type" value="Genomic_DNA"/>
</dbReference>
<dbReference type="Proteomes" id="UP000820669">
    <property type="component" value="Unassembled WGS sequence"/>
</dbReference>
<accession>A0ABX1S7Y2</accession>